<organism evidence="1 2">
    <name type="scientific">Dentiscutata heterogama</name>
    <dbReference type="NCBI Taxonomy" id="1316150"/>
    <lineage>
        <taxon>Eukaryota</taxon>
        <taxon>Fungi</taxon>
        <taxon>Fungi incertae sedis</taxon>
        <taxon>Mucoromycota</taxon>
        <taxon>Glomeromycotina</taxon>
        <taxon>Glomeromycetes</taxon>
        <taxon>Diversisporales</taxon>
        <taxon>Gigasporaceae</taxon>
        <taxon>Dentiscutata</taxon>
    </lineage>
</organism>
<dbReference type="EMBL" id="CAJVPU010004474">
    <property type="protein sequence ID" value="CAG8533582.1"/>
    <property type="molecule type" value="Genomic_DNA"/>
</dbReference>
<gene>
    <name evidence="1" type="ORF">DHETER_LOCUS4476</name>
</gene>
<keyword evidence="2" id="KW-1185">Reference proteome</keyword>
<name>A0ACA9LJQ4_9GLOM</name>
<protein>
    <submittedName>
        <fullName evidence="1">13522_t:CDS:1</fullName>
    </submittedName>
</protein>
<evidence type="ECO:0000313" key="1">
    <source>
        <dbReference type="EMBL" id="CAG8533582.1"/>
    </source>
</evidence>
<dbReference type="Proteomes" id="UP000789702">
    <property type="component" value="Unassembled WGS sequence"/>
</dbReference>
<comment type="caution">
    <text evidence="1">The sequence shown here is derived from an EMBL/GenBank/DDBJ whole genome shotgun (WGS) entry which is preliminary data.</text>
</comment>
<evidence type="ECO:0000313" key="2">
    <source>
        <dbReference type="Proteomes" id="UP000789702"/>
    </source>
</evidence>
<reference evidence="1" key="1">
    <citation type="submission" date="2021-06" db="EMBL/GenBank/DDBJ databases">
        <authorList>
            <person name="Kallberg Y."/>
            <person name="Tangrot J."/>
            <person name="Rosling A."/>
        </authorList>
    </citation>
    <scope>NUCLEOTIDE SEQUENCE</scope>
    <source>
        <strain evidence="1">IL203A</strain>
    </source>
</reference>
<sequence length="254" mass="29369">MSKKNSTRRSPSSFILYKNENKFNPSVAKQNYENVAKEVRRAYERRAEMMRLNTTSIFINLGKKDFINASNFPNEQTTYVQRPLPIVTQNDQSELKLMNHGKTASHLIQVLMKFIQYFNSRYTGLVTQNDITEESISFTQSYESIDHITDGLASTAPKDETTPDFDQFTEKSMALVVSPSDNYFASYFDPFTEESVALVESPSDRYFAPFDDYFSPERHHIPIFGICNQNFLEFTDLNNSAYTTYIETQTEKTN</sequence>
<proteinExistence type="predicted"/>
<accession>A0ACA9LJQ4</accession>